<reference evidence="1 2" key="1">
    <citation type="submission" date="2009-03" db="EMBL/GenBank/DDBJ databases">
        <authorList>
            <person name="Setubal J.C."/>
            <person name="Boyle S."/>
            <person name="Crasta O.R."/>
            <person name="Gillespie J.J."/>
            <person name="Kenyon R.W."/>
            <person name="Lu J."/>
            <person name="Mane S."/>
            <person name="Nagrani S."/>
            <person name="Shallom J.M."/>
            <person name="Shallom S."/>
            <person name="Shukla M."/>
            <person name="Snyder E.E."/>
            <person name="Sobral B.W."/>
            <person name="Wattam A.R."/>
            <person name="Will R."/>
            <person name="Williams K."/>
            <person name="Yoo H."/>
            <person name="Bruce D.H."/>
            <person name="Detter C."/>
            <person name="Munk C."/>
            <person name="Brettin T.S."/>
            <person name="Ficht T."/>
        </authorList>
    </citation>
    <scope>NUCLEOTIDE SEQUENCE [LARGE SCALE GENOMIC DNA]</scope>
    <source>
        <strain evidence="1 2">Cudo</strain>
    </source>
</reference>
<dbReference type="AlphaFoldDB" id="C0G3N0"/>
<accession>C0G3N0</accession>
<protein>
    <submittedName>
        <fullName evidence="1">Uncharacterized protein</fullName>
    </submittedName>
</protein>
<name>C0G3N0_9HYPH</name>
<dbReference type="Proteomes" id="UP000003678">
    <property type="component" value="Unassembled WGS sequence"/>
</dbReference>
<evidence type="ECO:0000313" key="1">
    <source>
        <dbReference type="EMBL" id="EEH15345.1"/>
    </source>
</evidence>
<dbReference type="EMBL" id="ACJD01000001">
    <property type="protein sequence ID" value="EEH15345.1"/>
    <property type="molecule type" value="Genomic_DNA"/>
</dbReference>
<gene>
    <name evidence="1" type="ORF">BCETI_1000272</name>
</gene>
<evidence type="ECO:0000313" key="2">
    <source>
        <dbReference type="Proteomes" id="UP000003678"/>
    </source>
</evidence>
<sequence length="45" mass="5203">MVFRQRMRKHKQSSLFRQDNLQMVNQIFTGGEVAGGIPAAKIRTR</sequence>
<organism evidence="1 2">
    <name type="scientific">Brucella ceti str. Cudo</name>
    <dbReference type="NCBI Taxonomy" id="595497"/>
    <lineage>
        <taxon>Bacteria</taxon>
        <taxon>Pseudomonadati</taxon>
        <taxon>Pseudomonadota</taxon>
        <taxon>Alphaproteobacteria</taxon>
        <taxon>Hyphomicrobiales</taxon>
        <taxon>Brucellaceae</taxon>
        <taxon>Brucella/Ochrobactrum group</taxon>
        <taxon>Brucella</taxon>
    </lineage>
</organism>
<comment type="caution">
    <text evidence="1">The sequence shown here is derived from an EMBL/GenBank/DDBJ whole genome shotgun (WGS) entry which is preliminary data.</text>
</comment>
<proteinExistence type="predicted"/>